<dbReference type="SUPFAM" id="SSF69593">
    <property type="entry name" value="Glycerol-3-phosphate (1)-acyltransferase"/>
    <property type="match status" value="1"/>
</dbReference>
<evidence type="ECO:0000256" key="3">
    <source>
        <dbReference type="ARBA" id="ARBA00023315"/>
    </source>
</evidence>
<dbReference type="Pfam" id="PF01553">
    <property type="entry name" value="Acyltransferase"/>
    <property type="match status" value="1"/>
</dbReference>
<protein>
    <submittedName>
        <fullName evidence="5">Acyltransferase</fullName>
    </submittedName>
</protein>
<comment type="pathway">
    <text evidence="1">Lipid metabolism.</text>
</comment>
<dbReference type="STRING" id="419481.SAMN05216233_101253"/>
<organism evidence="5 6">
    <name type="scientific">Desulfoluna spongiiphila</name>
    <dbReference type="NCBI Taxonomy" id="419481"/>
    <lineage>
        <taxon>Bacteria</taxon>
        <taxon>Pseudomonadati</taxon>
        <taxon>Thermodesulfobacteriota</taxon>
        <taxon>Desulfobacteria</taxon>
        <taxon>Desulfobacterales</taxon>
        <taxon>Desulfolunaceae</taxon>
        <taxon>Desulfoluna</taxon>
    </lineage>
</organism>
<keyword evidence="2 5" id="KW-0808">Transferase</keyword>
<keyword evidence="3 5" id="KW-0012">Acyltransferase</keyword>
<reference evidence="5 6" key="1">
    <citation type="submission" date="2016-10" db="EMBL/GenBank/DDBJ databases">
        <authorList>
            <person name="de Groot N.N."/>
        </authorList>
    </citation>
    <scope>NUCLEOTIDE SEQUENCE [LARGE SCALE GENOMIC DNA]</scope>
    <source>
        <strain evidence="5 6">AA1</strain>
    </source>
</reference>
<evidence type="ECO:0000256" key="1">
    <source>
        <dbReference type="ARBA" id="ARBA00005189"/>
    </source>
</evidence>
<dbReference type="PANTHER" id="PTHR10434:SF9">
    <property type="entry name" value="PHOSPHOLIPID_GLYCEROL ACYLTRANSFERASE DOMAIN-CONTAINING PROTEIN"/>
    <property type="match status" value="1"/>
</dbReference>
<dbReference type="SMART" id="SM00563">
    <property type="entry name" value="PlsC"/>
    <property type="match status" value="1"/>
</dbReference>
<dbReference type="PANTHER" id="PTHR10434">
    <property type="entry name" value="1-ACYL-SN-GLYCEROL-3-PHOSPHATE ACYLTRANSFERASE"/>
    <property type="match status" value="1"/>
</dbReference>
<dbReference type="Proteomes" id="UP000198870">
    <property type="component" value="Unassembled WGS sequence"/>
</dbReference>
<evidence type="ECO:0000313" key="6">
    <source>
        <dbReference type="Proteomes" id="UP000198870"/>
    </source>
</evidence>
<evidence type="ECO:0000313" key="5">
    <source>
        <dbReference type="EMBL" id="SCX78314.1"/>
    </source>
</evidence>
<dbReference type="EMBL" id="FMUX01000001">
    <property type="protein sequence ID" value="SCX78314.1"/>
    <property type="molecule type" value="Genomic_DNA"/>
</dbReference>
<name>A0A1G5AKD5_9BACT</name>
<dbReference type="GO" id="GO:0006654">
    <property type="term" value="P:phosphatidic acid biosynthetic process"/>
    <property type="evidence" value="ECO:0007669"/>
    <property type="project" value="TreeGrafter"/>
</dbReference>
<sequence length="250" mass="27533">MRTTVFDTPILRTLMRWAAIMTLKAGGWKAVGTLPAVDKYVGIAAPHTSNWDFIWTICIALKLRVKVFWMGKHTLFKGPAGPIMRWLGGMAIDRTKAGNTVEQSIAAFNENEKLVLIIPPEGTRSKTRYWKTGFYHIANGAGVPIAMGFLDFSLKMGGFGPALIPTGDIEADMELIKGFYRNVSGKYPDQYGEAQIFSGNDAIDADTRAYVDSSSVFFSPTGDMESDLRFLAAYYREITGPDGPRPSLNA</sequence>
<dbReference type="CDD" id="cd07988">
    <property type="entry name" value="LPLAT_ABO13168-like"/>
    <property type="match status" value="1"/>
</dbReference>
<evidence type="ECO:0000256" key="2">
    <source>
        <dbReference type="ARBA" id="ARBA00022679"/>
    </source>
</evidence>
<feature type="domain" description="Phospholipid/glycerol acyltransferase" evidence="4">
    <location>
        <begin position="41"/>
        <end position="150"/>
    </location>
</feature>
<proteinExistence type="predicted"/>
<keyword evidence="6" id="KW-1185">Reference proteome</keyword>
<dbReference type="AlphaFoldDB" id="A0A1G5AKD5"/>
<gene>
    <name evidence="5" type="ORF">SAMN05216233_101253</name>
</gene>
<dbReference type="RefSeq" id="WP_092207465.1">
    <property type="nucleotide sequence ID" value="NZ_FMUX01000001.1"/>
</dbReference>
<dbReference type="InterPro" id="IPR002123">
    <property type="entry name" value="Plipid/glycerol_acylTrfase"/>
</dbReference>
<accession>A0A1G5AKD5</accession>
<dbReference type="GO" id="GO:0003841">
    <property type="term" value="F:1-acylglycerol-3-phosphate O-acyltransferase activity"/>
    <property type="evidence" value="ECO:0007669"/>
    <property type="project" value="TreeGrafter"/>
</dbReference>
<dbReference type="OrthoDB" id="9796839at2"/>
<evidence type="ECO:0000259" key="4">
    <source>
        <dbReference type="SMART" id="SM00563"/>
    </source>
</evidence>